<keyword evidence="7 8" id="KW-0472">Membrane</keyword>
<gene>
    <name evidence="11" type="ORF">SAMN06265219_11124</name>
</gene>
<comment type="similarity">
    <text evidence="2">Belongs to the monovalent cation:proton antiporter 2 (CPA2) transporter (TC 2.A.37) family.</text>
</comment>
<evidence type="ECO:0000256" key="4">
    <source>
        <dbReference type="ARBA" id="ARBA00022538"/>
    </source>
</evidence>
<dbReference type="Proteomes" id="UP000317557">
    <property type="component" value="Unassembled WGS sequence"/>
</dbReference>
<feature type="transmembrane region" description="Helical" evidence="8">
    <location>
        <begin position="152"/>
        <end position="174"/>
    </location>
</feature>
<evidence type="ECO:0000259" key="9">
    <source>
        <dbReference type="PROSITE" id="PS51201"/>
    </source>
</evidence>
<feature type="transmembrane region" description="Helical" evidence="8">
    <location>
        <begin position="63"/>
        <end position="81"/>
    </location>
</feature>
<dbReference type="GO" id="GO:0008324">
    <property type="term" value="F:monoatomic cation transmembrane transporter activity"/>
    <property type="evidence" value="ECO:0007669"/>
    <property type="project" value="InterPro"/>
</dbReference>
<feature type="transmembrane region" description="Helical" evidence="8">
    <location>
        <begin position="298"/>
        <end position="321"/>
    </location>
</feature>
<name>A0A521EAL8_9BACT</name>
<evidence type="ECO:0000256" key="7">
    <source>
        <dbReference type="ARBA" id="ARBA00023136"/>
    </source>
</evidence>
<dbReference type="PROSITE" id="PS51201">
    <property type="entry name" value="RCK_N"/>
    <property type="match status" value="1"/>
</dbReference>
<dbReference type="GO" id="GO:1902600">
    <property type="term" value="P:proton transmembrane transport"/>
    <property type="evidence" value="ECO:0007669"/>
    <property type="project" value="InterPro"/>
</dbReference>
<dbReference type="Gene3D" id="3.30.70.1450">
    <property type="entry name" value="Regulator of K+ conductance, C-terminal domain"/>
    <property type="match status" value="1"/>
</dbReference>
<feature type="transmembrane region" description="Helical" evidence="8">
    <location>
        <begin position="90"/>
        <end position="113"/>
    </location>
</feature>
<dbReference type="GO" id="GO:0015297">
    <property type="term" value="F:antiporter activity"/>
    <property type="evidence" value="ECO:0007669"/>
    <property type="project" value="InterPro"/>
</dbReference>
<feature type="transmembrane region" description="Helical" evidence="8">
    <location>
        <begin position="327"/>
        <end position="345"/>
    </location>
</feature>
<organism evidence="11 12">
    <name type="scientific">Gracilimonas mengyeensis</name>
    <dbReference type="NCBI Taxonomy" id="1302730"/>
    <lineage>
        <taxon>Bacteria</taxon>
        <taxon>Pseudomonadati</taxon>
        <taxon>Balneolota</taxon>
        <taxon>Balneolia</taxon>
        <taxon>Balneolales</taxon>
        <taxon>Balneolaceae</taxon>
        <taxon>Gracilimonas</taxon>
    </lineage>
</organism>
<dbReference type="GO" id="GO:0016020">
    <property type="term" value="C:membrane"/>
    <property type="evidence" value="ECO:0007669"/>
    <property type="project" value="UniProtKB-SubCell"/>
</dbReference>
<dbReference type="Pfam" id="PF02080">
    <property type="entry name" value="TrkA_C"/>
    <property type="match status" value="1"/>
</dbReference>
<protein>
    <submittedName>
        <fullName evidence="11">Kef-type potassium/proton antiporter, CPA2 family</fullName>
    </submittedName>
</protein>
<dbReference type="AlphaFoldDB" id="A0A521EAL8"/>
<keyword evidence="4" id="KW-0630">Potassium</keyword>
<dbReference type="SUPFAM" id="SSF116726">
    <property type="entry name" value="TrkA C-terminal domain-like"/>
    <property type="match status" value="1"/>
</dbReference>
<keyword evidence="4" id="KW-0406">Ion transport</keyword>
<proteinExistence type="inferred from homology"/>
<feature type="transmembrane region" description="Helical" evidence="8">
    <location>
        <begin position="33"/>
        <end position="51"/>
    </location>
</feature>
<reference evidence="11 12" key="1">
    <citation type="submission" date="2017-05" db="EMBL/GenBank/DDBJ databases">
        <authorList>
            <person name="Varghese N."/>
            <person name="Submissions S."/>
        </authorList>
    </citation>
    <scope>NUCLEOTIDE SEQUENCE [LARGE SCALE GENOMIC DNA]</scope>
    <source>
        <strain evidence="11 12">DSM 21985</strain>
    </source>
</reference>
<dbReference type="GO" id="GO:0006813">
    <property type="term" value="P:potassium ion transport"/>
    <property type="evidence" value="ECO:0007669"/>
    <property type="project" value="UniProtKB-KW"/>
</dbReference>
<dbReference type="SUPFAM" id="SSF51735">
    <property type="entry name" value="NAD(P)-binding Rossmann-fold domains"/>
    <property type="match status" value="1"/>
</dbReference>
<dbReference type="PANTHER" id="PTHR42751">
    <property type="entry name" value="SODIUM/HYDROGEN EXCHANGER FAMILY/TRKA DOMAIN PROTEIN"/>
    <property type="match status" value="1"/>
</dbReference>
<evidence type="ECO:0000256" key="1">
    <source>
        <dbReference type="ARBA" id="ARBA00004141"/>
    </source>
</evidence>
<keyword evidence="5 8" id="KW-0812">Transmembrane</keyword>
<dbReference type="InterPro" id="IPR006037">
    <property type="entry name" value="RCK_C"/>
</dbReference>
<dbReference type="Pfam" id="PF02254">
    <property type="entry name" value="TrkA_N"/>
    <property type="match status" value="1"/>
</dbReference>
<dbReference type="RefSeq" id="WP_142455023.1">
    <property type="nucleotide sequence ID" value="NZ_FXTP01000011.1"/>
</dbReference>
<dbReference type="PROSITE" id="PS51202">
    <property type="entry name" value="RCK_C"/>
    <property type="match status" value="1"/>
</dbReference>
<comment type="subcellular location">
    <subcellularLocation>
        <location evidence="1">Membrane</location>
        <topology evidence="1">Multi-pass membrane protein</topology>
    </subcellularLocation>
</comment>
<evidence type="ECO:0000256" key="6">
    <source>
        <dbReference type="ARBA" id="ARBA00022989"/>
    </source>
</evidence>
<evidence type="ECO:0000313" key="12">
    <source>
        <dbReference type="Proteomes" id="UP000317557"/>
    </source>
</evidence>
<dbReference type="Pfam" id="PF00999">
    <property type="entry name" value="Na_H_Exchanger"/>
    <property type="match status" value="1"/>
</dbReference>
<keyword evidence="12" id="KW-1185">Reference proteome</keyword>
<keyword evidence="6 8" id="KW-1133">Transmembrane helix</keyword>
<feature type="domain" description="RCK N-terminal" evidence="9">
    <location>
        <begin position="417"/>
        <end position="534"/>
    </location>
</feature>
<feature type="transmembrane region" description="Helical" evidence="8">
    <location>
        <begin position="221"/>
        <end position="254"/>
    </location>
</feature>
<evidence type="ECO:0000256" key="8">
    <source>
        <dbReference type="SAM" id="Phobius"/>
    </source>
</evidence>
<evidence type="ECO:0000256" key="3">
    <source>
        <dbReference type="ARBA" id="ARBA00022448"/>
    </source>
</evidence>
<feature type="transmembrane region" description="Helical" evidence="8">
    <location>
        <begin position="119"/>
        <end position="140"/>
    </location>
</feature>
<feature type="transmembrane region" description="Helical" evidence="8">
    <location>
        <begin position="366"/>
        <end position="385"/>
    </location>
</feature>
<dbReference type="PANTHER" id="PTHR42751:SF3">
    <property type="entry name" value="SODIUM_GLUTAMATE SYMPORTER"/>
    <property type="match status" value="1"/>
</dbReference>
<keyword evidence="3" id="KW-0813">Transport</keyword>
<evidence type="ECO:0000259" key="10">
    <source>
        <dbReference type="PROSITE" id="PS51202"/>
    </source>
</evidence>
<dbReference type="InterPro" id="IPR003148">
    <property type="entry name" value="RCK_N"/>
</dbReference>
<evidence type="ECO:0000256" key="2">
    <source>
        <dbReference type="ARBA" id="ARBA00005551"/>
    </source>
</evidence>
<keyword evidence="4" id="KW-0633">Potassium transport</keyword>
<dbReference type="InterPro" id="IPR036721">
    <property type="entry name" value="RCK_C_sf"/>
</dbReference>
<dbReference type="InterPro" id="IPR036291">
    <property type="entry name" value="NAD(P)-bd_dom_sf"/>
</dbReference>
<feature type="transmembrane region" description="Helical" evidence="8">
    <location>
        <begin position="6"/>
        <end position="26"/>
    </location>
</feature>
<evidence type="ECO:0000256" key="5">
    <source>
        <dbReference type="ARBA" id="ARBA00022692"/>
    </source>
</evidence>
<feature type="transmembrane region" description="Helical" evidence="8">
    <location>
        <begin position="180"/>
        <end position="200"/>
    </location>
</feature>
<sequence length="677" mass="73176">MSVFAVSLPFLNEIVALFLVSVLIAYICYKIKLVPIAGFLLAGVIIGPNALGLVQDQALVDTLAEIGIILLLFTIGIEFSLEKLARIRNAILIGGGLQVTLSVAAVVGVLALFQVDWKVAVYTGCLVALSSTAIVLGLLSEQGKTDTPKGRLSLAVLIFQDLAIIAMVLLVPILSGESESITDVFIVLGKAIALIALVVFAARKIVPWILEKVAQTRRQELFLLTVMAICFGTAALTNLADVSLALGAFLAGLVVSESHYSDHALSEILPLKTIFNAVFFVSVGMLLDLQYVIDHPFLLLGIAVGVLLLKFVISSISLLVLGYPVRVAAAAGLVLAQIGEFSFVLERAGRTAGLTPGGFGELGSQTFIAVSVLLMLLTPLFLKVAPQIGDLLGKTPLGKIGKSRREPEDQSPSPDLEDHVILVGYGPAGRNLAKVFKDTGIPFIVIEMNPKSVNEMRANGINAVYGDASRAPILEHAKIVKAKLCVVVINDPRVTPRIIKLANYLNPTIEVIARTRYLSEAEVLKKAGAHNVVPAEMETTVRLFSNVLRAYRIPEEEIEQHIRELRKEDYQIMRGSIREAHLMVLRGLDEEGLHTRAVVVREGSLAADKSLAELMLRNKYEITVLTVNRGNKNIGNPAGEFTLKPGDRLVMVGLAERFAEAAEIFREPTMPDELKES</sequence>
<feature type="transmembrane region" description="Helical" evidence="8">
    <location>
        <begin position="274"/>
        <end position="291"/>
    </location>
</feature>
<dbReference type="Gene3D" id="1.20.1530.20">
    <property type="match status" value="1"/>
</dbReference>
<evidence type="ECO:0000313" key="11">
    <source>
        <dbReference type="EMBL" id="SMO80501.1"/>
    </source>
</evidence>
<dbReference type="InterPro" id="IPR006153">
    <property type="entry name" value="Cation/H_exchanger_TM"/>
</dbReference>
<dbReference type="InterPro" id="IPR038770">
    <property type="entry name" value="Na+/solute_symporter_sf"/>
</dbReference>
<feature type="domain" description="RCK C-terminal" evidence="10">
    <location>
        <begin position="582"/>
        <end position="667"/>
    </location>
</feature>
<dbReference type="Gene3D" id="3.40.50.720">
    <property type="entry name" value="NAD(P)-binding Rossmann-like Domain"/>
    <property type="match status" value="1"/>
</dbReference>
<accession>A0A521EAL8</accession>
<dbReference type="OrthoDB" id="9781411at2"/>
<dbReference type="EMBL" id="FXTP01000011">
    <property type="protein sequence ID" value="SMO80501.1"/>
    <property type="molecule type" value="Genomic_DNA"/>
</dbReference>